<organism evidence="1 2">
    <name type="scientific">Moraxella nasicaprae</name>
    <dbReference type="NCBI Taxonomy" id="2904122"/>
    <lineage>
        <taxon>Bacteria</taxon>
        <taxon>Pseudomonadati</taxon>
        <taxon>Pseudomonadota</taxon>
        <taxon>Gammaproteobacteria</taxon>
        <taxon>Moraxellales</taxon>
        <taxon>Moraxellaceae</taxon>
        <taxon>Moraxella</taxon>
    </lineage>
</organism>
<name>A0ABY6F3V1_9GAMM</name>
<accession>A0ABY6F3V1</accession>
<dbReference type="RefSeq" id="WP_263076260.1">
    <property type="nucleotide sequence ID" value="NZ_CP089977.1"/>
</dbReference>
<dbReference type="PIRSF" id="PIRSF010372">
    <property type="entry name" value="PaiB"/>
    <property type="match status" value="1"/>
</dbReference>
<dbReference type="Proteomes" id="UP001063782">
    <property type="component" value="Chromosome"/>
</dbReference>
<protein>
    <submittedName>
        <fullName evidence="1">FMN-binding negative transcriptional regulator</fullName>
    </submittedName>
</protein>
<sequence length="212" mass="24434">MFIPKVFEQTNRQQLIELMQAYPLATVIFSDNSLPVACHIPVLYINDERGERLIGHVHRCNPLWQHTDKPWLVIFHGANHYISANWYPSKQQTHKEVPTYNYQAVHITVQATLIEDLPSVKQILSITTDYFEEHLATQIHHHPWKIDDAPSEFIDKMCPALVAFEMNIVDIQAQFKLSQNKSDENRQGVIDGLGQLDTDAARQMAMLVKHAK</sequence>
<evidence type="ECO:0000313" key="1">
    <source>
        <dbReference type="EMBL" id="UXZ04766.1"/>
    </source>
</evidence>
<gene>
    <name evidence="1" type="ORF">LU297_09425</name>
</gene>
<dbReference type="InterPro" id="IPR007396">
    <property type="entry name" value="TR_PAI2-type"/>
</dbReference>
<dbReference type="EMBL" id="CP089977">
    <property type="protein sequence ID" value="UXZ04766.1"/>
    <property type="molecule type" value="Genomic_DNA"/>
</dbReference>
<dbReference type="Gene3D" id="2.30.110.10">
    <property type="entry name" value="Electron Transport, Fmn-binding Protein, Chain A"/>
    <property type="match status" value="1"/>
</dbReference>
<proteinExistence type="predicted"/>
<dbReference type="InterPro" id="IPR012349">
    <property type="entry name" value="Split_barrel_FMN-bd"/>
</dbReference>
<reference evidence="1" key="1">
    <citation type="submission" date="2021-12" db="EMBL/GenBank/DDBJ databases">
        <title>taxonomy of Moraxella sp. ZY201224.</title>
        <authorList>
            <person name="Li F."/>
        </authorList>
    </citation>
    <scope>NUCLEOTIDE SEQUENCE</scope>
    <source>
        <strain evidence="1">ZY201224</strain>
    </source>
</reference>
<dbReference type="SUPFAM" id="SSF50475">
    <property type="entry name" value="FMN-binding split barrel"/>
    <property type="match status" value="1"/>
</dbReference>
<dbReference type="Pfam" id="PF04299">
    <property type="entry name" value="FMN_bind_2"/>
    <property type="match status" value="1"/>
</dbReference>
<dbReference type="PANTHER" id="PTHR35802:SF1">
    <property type="entry name" value="PROTEASE SYNTHASE AND SPORULATION PROTEIN PAI 2"/>
    <property type="match status" value="1"/>
</dbReference>
<dbReference type="PANTHER" id="PTHR35802">
    <property type="entry name" value="PROTEASE SYNTHASE AND SPORULATION PROTEIN PAI 2"/>
    <property type="match status" value="1"/>
</dbReference>
<evidence type="ECO:0000313" key="2">
    <source>
        <dbReference type="Proteomes" id="UP001063782"/>
    </source>
</evidence>
<keyword evidence="2" id="KW-1185">Reference proteome</keyword>